<keyword evidence="8" id="KW-1185">Reference proteome</keyword>
<keyword evidence="3" id="KW-0731">Sigma factor</keyword>
<dbReference type="InterPro" id="IPR013249">
    <property type="entry name" value="RNA_pol_sigma70_r4_t2"/>
</dbReference>
<evidence type="ECO:0000256" key="1">
    <source>
        <dbReference type="ARBA" id="ARBA00010641"/>
    </source>
</evidence>
<name>A0ABW4VST0_9BACI</name>
<dbReference type="Gene3D" id="1.10.10.10">
    <property type="entry name" value="Winged helix-like DNA-binding domain superfamily/Winged helix DNA-binding domain"/>
    <property type="match status" value="1"/>
</dbReference>
<organism evidence="7 8">
    <name type="scientific">Ornithinibacillus salinisoli</name>
    <dbReference type="NCBI Taxonomy" id="1848459"/>
    <lineage>
        <taxon>Bacteria</taxon>
        <taxon>Bacillati</taxon>
        <taxon>Bacillota</taxon>
        <taxon>Bacilli</taxon>
        <taxon>Bacillales</taxon>
        <taxon>Bacillaceae</taxon>
        <taxon>Ornithinibacillus</taxon>
    </lineage>
</organism>
<dbReference type="InterPro" id="IPR036388">
    <property type="entry name" value="WH-like_DNA-bd_sf"/>
</dbReference>
<reference evidence="8" key="1">
    <citation type="journal article" date="2019" name="Int. J. Syst. Evol. Microbiol.">
        <title>The Global Catalogue of Microorganisms (GCM) 10K type strain sequencing project: providing services to taxonomists for standard genome sequencing and annotation.</title>
        <authorList>
            <consortium name="The Broad Institute Genomics Platform"/>
            <consortium name="The Broad Institute Genome Sequencing Center for Infectious Disease"/>
            <person name="Wu L."/>
            <person name="Ma J."/>
        </authorList>
    </citation>
    <scope>NUCLEOTIDE SEQUENCE [LARGE SCALE GENOMIC DNA]</scope>
    <source>
        <strain evidence="8">R28</strain>
    </source>
</reference>
<dbReference type="InterPro" id="IPR039425">
    <property type="entry name" value="RNA_pol_sigma-70-like"/>
</dbReference>
<protein>
    <submittedName>
        <fullName evidence="7">RNA polymerase sigma factor</fullName>
    </submittedName>
</protein>
<evidence type="ECO:0000259" key="6">
    <source>
        <dbReference type="Pfam" id="PF08281"/>
    </source>
</evidence>
<evidence type="ECO:0000256" key="2">
    <source>
        <dbReference type="ARBA" id="ARBA00023015"/>
    </source>
</evidence>
<dbReference type="SUPFAM" id="SSF88659">
    <property type="entry name" value="Sigma3 and sigma4 domains of RNA polymerase sigma factors"/>
    <property type="match status" value="1"/>
</dbReference>
<accession>A0ABW4VST0</accession>
<sequence length="163" mass="19606">MELGELYKEVHPRIFAFFYIKTSNKQVAEDLTQEVFYQAIKKFHTFSYASTIETWLFAIVKNRLRNFYRSKKYHDQLLEMLPKEELESNYPEEKLLKKEQQISLIESINRLEELSKEIVTLRVYGELSFEEIAELVNKSENYTRIIFHRAKLKIQKELDDQDG</sequence>
<evidence type="ECO:0000256" key="3">
    <source>
        <dbReference type="ARBA" id="ARBA00023082"/>
    </source>
</evidence>
<dbReference type="NCBIfam" id="TIGR02937">
    <property type="entry name" value="sigma70-ECF"/>
    <property type="match status" value="1"/>
</dbReference>
<dbReference type="InterPro" id="IPR013324">
    <property type="entry name" value="RNA_pol_sigma_r3/r4-like"/>
</dbReference>
<evidence type="ECO:0000313" key="7">
    <source>
        <dbReference type="EMBL" id="MFD2042694.1"/>
    </source>
</evidence>
<dbReference type="PANTHER" id="PTHR43133:SF46">
    <property type="entry name" value="RNA POLYMERASE SIGMA-70 FACTOR ECF SUBFAMILY"/>
    <property type="match status" value="1"/>
</dbReference>
<keyword evidence="2" id="KW-0805">Transcription regulation</keyword>
<gene>
    <name evidence="7" type="ORF">ACFSJF_00025</name>
</gene>
<evidence type="ECO:0000256" key="4">
    <source>
        <dbReference type="ARBA" id="ARBA00023163"/>
    </source>
</evidence>
<comment type="caution">
    <text evidence="7">The sequence shown here is derived from an EMBL/GenBank/DDBJ whole genome shotgun (WGS) entry which is preliminary data.</text>
</comment>
<feature type="domain" description="RNA polymerase sigma factor 70 region 4 type 2" evidence="6">
    <location>
        <begin position="103"/>
        <end position="153"/>
    </location>
</feature>
<dbReference type="SUPFAM" id="SSF88946">
    <property type="entry name" value="Sigma2 domain of RNA polymerase sigma factors"/>
    <property type="match status" value="1"/>
</dbReference>
<evidence type="ECO:0000313" key="8">
    <source>
        <dbReference type="Proteomes" id="UP001597383"/>
    </source>
</evidence>
<dbReference type="PANTHER" id="PTHR43133">
    <property type="entry name" value="RNA POLYMERASE ECF-TYPE SIGMA FACTO"/>
    <property type="match status" value="1"/>
</dbReference>
<dbReference type="Pfam" id="PF08281">
    <property type="entry name" value="Sigma70_r4_2"/>
    <property type="match status" value="1"/>
</dbReference>
<feature type="domain" description="RNA polymerase sigma-70 region 2" evidence="5">
    <location>
        <begin position="6"/>
        <end position="72"/>
    </location>
</feature>
<proteinExistence type="inferred from homology"/>
<dbReference type="InterPro" id="IPR007627">
    <property type="entry name" value="RNA_pol_sigma70_r2"/>
</dbReference>
<dbReference type="Proteomes" id="UP001597383">
    <property type="component" value="Unassembled WGS sequence"/>
</dbReference>
<dbReference type="EMBL" id="JBHUHQ010000002">
    <property type="protein sequence ID" value="MFD2042694.1"/>
    <property type="molecule type" value="Genomic_DNA"/>
</dbReference>
<dbReference type="InterPro" id="IPR014284">
    <property type="entry name" value="RNA_pol_sigma-70_dom"/>
</dbReference>
<evidence type="ECO:0000259" key="5">
    <source>
        <dbReference type="Pfam" id="PF04542"/>
    </source>
</evidence>
<dbReference type="InterPro" id="IPR013325">
    <property type="entry name" value="RNA_pol_sigma_r2"/>
</dbReference>
<comment type="similarity">
    <text evidence="1">Belongs to the sigma-70 factor family. ECF subfamily.</text>
</comment>
<keyword evidence="4" id="KW-0804">Transcription</keyword>
<dbReference type="Pfam" id="PF04542">
    <property type="entry name" value="Sigma70_r2"/>
    <property type="match status" value="1"/>
</dbReference>
<dbReference type="Gene3D" id="1.10.1740.10">
    <property type="match status" value="1"/>
</dbReference>
<dbReference type="RefSeq" id="WP_377554233.1">
    <property type="nucleotide sequence ID" value="NZ_JBHUHQ010000002.1"/>
</dbReference>